<keyword evidence="1" id="KW-0614">Plasmid</keyword>
<dbReference type="AlphaFoldDB" id="A0A9W4BEN6"/>
<name>A0A9W4BEN6_9MYCO</name>
<proteinExistence type="predicted"/>
<dbReference type="EMBL" id="AP022602">
    <property type="protein sequence ID" value="BBY96500.1"/>
    <property type="molecule type" value="Genomic_DNA"/>
</dbReference>
<evidence type="ECO:0000313" key="2">
    <source>
        <dbReference type="Proteomes" id="UP000465785"/>
    </source>
</evidence>
<dbReference type="Proteomes" id="UP000465785">
    <property type="component" value="Plasmid pJCM6399"/>
</dbReference>
<sequence>MGDRYEASDLGSVLGDQPSGMWSWPVEPQLWEGPLYRSCEDCRQDLMAAHNRLSKLLLRRGIVYYGGTPIR</sequence>
<keyword evidence="2" id="KW-1185">Reference proteome</keyword>
<dbReference type="KEGG" id="mgau:MGALJ_61690"/>
<reference evidence="1 2" key="1">
    <citation type="journal article" date="2019" name="Emerg. Microbes Infect.">
        <title>Comprehensive subspecies identification of 175 nontuberculous mycobacteria species based on 7547 genomic profiles.</title>
        <authorList>
            <person name="Matsumoto Y."/>
            <person name="Kinjo T."/>
            <person name="Motooka D."/>
            <person name="Nabeya D."/>
            <person name="Jung N."/>
            <person name="Uechi K."/>
            <person name="Horii T."/>
            <person name="Iida T."/>
            <person name="Fujita J."/>
            <person name="Nakamura S."/>
        </authorList>
    </citation>
    <scope>NUCLEOTIDE SEQUENCE [LARGE SCALE GENOMIC DNA]</scope>
    <source>
        <strain evidence="1 2">JCM 6399</strain>
        <plasmid evidence="1">pJCM6399</plasmid>
    </source>
</reference>
<geneLocation type="plasmid" evidence="1 2">
    <name>pJCM6399</name>
</geneLocation>
<organism evidence="1 2">
    <name type="scientific">Mycobacterium gallinarum</name>
    <dbReference type="NCBI Taxonomy" id="39689"/>
    <lineage>
        <taxon>Bacteria</taxon>
        <taxon>Bacillati</taxon>
        <taxon>Actinomycetota</taxon>
        <taxon>Actinomycetes</taxon>
        <taxon>Mycobacteriales</taxon>
        <taxon>Mycobacteriaceae</taxon>
        <taxon>Mycobacterium</taxon>
    </lineage>
</organism>
<evidence type="ECO:0000313" key="1">
    <source>
        <dbReference type="EMBL" id="BBY96500.1"/>
    </source>
</evidence>
<gene>
    <name evidence="1" type="ORF">MGALJ_61690</name>
</gene>
<accession>A0A9W4BEN6</accession>
<protein>
    <submittedName>
        <fullName evidence="1">Uncharacterized protein</fullName>
    </submittedName>
</protein>